<reference evidence="1 2" key="1">
    <citation type="submission" date="2023-06" db="EMBL/GenBank/DDBJ databases">
        <authorList>
            <person name="Oyuntsetseg B."/>
            <person name="Kim S.B."/>
        </authorList>
    </citation>
    <scope>NUCLEOTIDE SEQUENCE [LARGE SCALE GENOMIC DNA]</scope>
    <source>
        <strain evidence="1 2">2-15</strain>
    </source>
</reference>
<dbReference type="KEGG" id="acab:QRX50_31545"/>
<dbReference type="EMBL" id="CP127294">
    <property type="protein sequence ID" value="WIX75995.1"/>
    <property type="molecule type" value="Genomic_DNA"/>
</dbReference>
<protein>
    <submittedName>
        <fullName evidence="1">Uncharacterized protein</fullName>
    </submittedName>
</protein>
<gene>
    <name evidence="1" type="ORF">QRX50_31545</name>
</gene>
<evidence type="ECO:0000313" key="1">
    <source>
        <dbReference type="EMBL" id="WIX75995.1"/>
    </source>
</evidence>
<evidence type="ECO:0000313" key="2">
    <source>
        <dbReference type="Proteomes" id="UP001236014"/>
    </source>
</evidence>
<organism evidence="1 2">
    <name type="scientific">Amycolatopsis carbonis</name>
    <dbReference type="NCBI Taxonomy" id="715471"/>
    <lineage>
        <taxon>Bacteria</taxon>
        <taxon>Bacillati</taxon>
        <taxon>Actinomycetota</taxon>
        <taxon>Actinomycetes</taxon>
        <taxon>Pseudonocardiales</taxon>
        <taxon>Pseudonocardiaceae</taxon>
        <taxon>Amycolatopsis</taxon>
    </lineage>
</organism>
<name>A0A9Y2I8Y1_9PSEU</name>
<proteinExistence type="predicted"/>
<dbReference type="AlphaFoldDB" id="A0A9Y2I8Y1"/>
<dbReference type="Proteomes" id="UP001236014">
    <property type="component" value="Chromosome"/>
</dbReference>
<sequence>MWTTVGADDDIIGTLNYDIEWTLVGSNFTSKPVAFNATFPVQGLVLEGLLTDACGGQSGSEISGTHGFYTAGDVPANKAAFWEPNGYNSYWGNGACKSQWNQFSFYIPQYPDTNIWLIVKSPVVYSLDGDPLYRFHTAQTNDLPDTPLSGD</sequence>
<keyword evidence="2" id="KW-1185">Reference proteome</keyword>
<accession>A0A9Y2I8Y1</accession>
<dbReference type="RefSeq" id="WP_285966757.1">
    <property type="nucleotide sequence ID" value="NZ_CP127294.1"/>
</dbReference>